<comment type="similarity">
    <text evidence="1 3 5">Belongs to the GrpE family.</text>
</comment>
<dbReference type="KEGG" id="mgx:CM1_01195"/>
<evidence type="ECO:0000256" key="5">
    <source>
        <dbReference type="RuleBase" id="RU004478"/>
    </source>
</evidence>
<evidence type="ECO:0000256" key="1">
    <source>
        <dbReference type="ARBA" id="ARBA00009054"/>
    </source>
</evidence>
<organism evidence="7 8">
    <name type="scientific">Mycoplasmoides genitalium M6320</name>
    <dbReference type="NCBI Taxonomy" id="662945"/>
    <lineage>
        <taxon>Bacteria</taxon>
        <taxon>Bacillati</taxon>
        <taxon>Mycoplasmatota</taxon>
        <taxon>Mycoplasmoidales</taxon>
        <taxon>Mycoplasmoidaceae</taxon>
        <taxon>Mycoplasmoides</taxon>
    </lineage>
</organism>
<accession>A0ABC7ZIM3</accession>
<dbReference type="AlphaFoldDB" id="A0ABC7ZIM3"/>
<name>A0ABC7ZIM3_MYCGT</name>
<protein>
    <recommendedName>
        <fullName evidence="3 4">Protein GrpE</fullName>
    </recommendedName>
    <alternativeName>
        <fullName evidence="3">HSP-70 cofactor</fullName>
    </alternativeName>
</protein>
<gene>
    <name evidence="3" type="primary">grpE</name>
    <name evidence="7" type="ORF">CM1_01195</name>
</gene>
<feature type="coiled-coil region" evidence="6">
    <location>
        <begin position="38"/>
        <end position="101"/>
    </location>
</feature>
<dbReference type="SUPFAM" id="SSF58014">
    <property type="entry name" value="Coiled-coil domain of nucleotide exchange factor GrpE"/>
    <property type="match status" value="1"/>
</dbReference>
<dbReference type="CDD" id="cd00446">
    <property type="entry name" value="GrpE"/>
    <property type="match status" value="1"/>
</dbReference>
<dbReference type="Proteomes" id="UP000005254">
    <property type="component" value="Chromosome"/>
</dbReference>
<keyword evidence="6" id="KW-0175">Coiled coil</keyword>
<dbReference type="PRINTS" id="PR00773">
    <property type="entry name" value="GRPEPROTEIN"/>
</dbReference>
<keyword evidence="3 4" id="KW-0346">Stress response</keyword>
<dbReference type="Gene3D" id="3.90.20.20">
    <property type="match status" value="1"/>
</dbReference>
<dbReference type="InterPro" id="IPR000740">
    <property type="entry name" value="GrpE"/>
</dbReference>
<evidence type="ECO:0000313" key="8">
    <source>
        <dbReference type="Proteomes" id="UP000005254"/>
    </source>
</evidence>
<evidence type="ECO:0000256" key="4">
    <source>
        <dbReference type="RuleBase" id="RU000639"/>
    </source>
</evidence>
<dbReference type="GeneID" id="99647041"/>
<evidence type="ECO:0000256" key="3">
    <source>
        <dbReference type="HAMAP-Rule" id="MF_01151"/>
    </source>
</evidence>
<evidence type="ECO:0000313" key="7">
    <source>
        <dbReference type="EMBL" id="AFQ04019.1"/>
    </source>
</evidence>
<comment type="function">
    <text evidence="3 4">Participates actively in the response to hyperosmotic and heat shock by preventing the aggregation of stress-denatured proteins, in association with DnaK and GrpE. It is the nucleotide exchange factor for DnaK and may function as a thermosensor. Unfolded proteins bind initially to DnaJ; upon interaction with the DnaJ-bound protein, DnaK hydrolyzes its bound ATP, resulting in the formation of a stable complex. GrpE releases ADP from DnaK; ATP binding to DnaK triggers the release of the substrate protein, thus completing the reaction cycle. Several rounds of ATP-dependent interactions between DnaJ, DnaK and GrpE are required for fully efficient folding.</text>
</comment>
<dbReference type="HAMAP" id="MF_01151">
    <property type="entry name" value="GrpE"/>
    <property type="match status" value="1"/>
</dbReference>
<dbReference type="InterPro" id="IPR009012">
    <property type="entry name" value="GrpE_head"/>
</dbReference>
<dbReference type="SMR" id="A0ABC7ZIM3"/>
<dbReference type="EMBL" id="CP003772">
    <property type="protein sequence ID" value="AFQ04019.1"/>
    <property type="molecule type" value="Genomic_DNA"/>
</dbReference>
<dbReference type="Pfam" id="PF01025">
    <property type="entry name" value="GrpE"/>
    <property type="match status" value="1"/>
</dbReference>
<comment type="subunit">
    <text evidence="3">Homodimer.</text>
</comment>
<evidence type="ECO:0000256" key="6">
    <source>
        <dbReference type="SAM" id="Coils"/>
    </source>
</evidence>
<keyword evidence="3" id="KW-0963">Cytoplasm</keyword>
<keyword evidence="2 3" id="KW-0143">Chaperone</keyword>
<evidence type="ECO:0000256" key="2">
    <source>
        <dbReference type="ARBA" id="ARBA00023186"/>
    </source>
</evidence>
<sequence length="217" mass="25014">MCEKSQTIKELLNAIRTLVVKNNKAKVSMIEKELLAFVSELDKKFKQQLNNFNELQQKIPLLQKANEEFALKFERMQREAQNQIQAKLDELNLKNKKELEQAKKYAIAKTLDQPLNIIDQFEIALSYAQKDPQVKNYTTGFTMVLDAFSRWLEANGVTKIKIEPGMEFDEKIMSALELVDSNLAKNKVVRVSKSGYKLYDKVIRFASVFVSKGNKKS</sequence>
<dbReference type="PANTHER" id="PTHR21237">
    <property type="entry name" value="GRPE PROTEIN"/>
    <property type="match status" value="1"/>
</dbReference>
<proteinExistence type="inferred from homology"/>
<dbReference type="PROSITE" id="PS01071">
    <property type="entry name" value="GRPE"/>
    <property type="match status" value="1"/>
</dbReference>
<dbReference type="PANTHER" id="PTHR21237:SF23">
    <property type="entry name" value="GRPE PROTEIN HOMOLOG, MITOCHONDRIAL"/>
    <property type="match status" value="1"/>
</dbReference>
<reference evidence="7 8" key="1">
    <citation type="journal article" date="2012" name="J. Bacteriol.">
        <title>Draft Genome Sequences of Four Axenic Mycoplasma genitalium Strains Isolated from Denmark, Japan, and Australia.</title>
        <authorList>
            <person name="McGowin C.L."/>
            <person name="Ma L."/>
            <person name="Jensen J.S."/>
            <person name="Mancuso M.M."/>
            <person name="Hamasuna R."/>
            <person name="Adegboye D."/>
            <person name="Martin D.H."/>
        </authorList>
    </citation>
    <scope>NUCLEOTIDE SEQUENCE [LARGE SCALE GENOMIC DNA]</scope>
    <source>
        <strain evidence="7 8">M6320</strain>
    </source>
</reference>
<dbReference type="InterPro" id="IPR013805">
    <property type="entry name" value="GrpE_CC"/>
</dbReference>
<dbReference type="SUPFAM" id="SSF51064">
    <property type="entry name" value="Head domain of nucleotide exchange factor GrpE"/>
    <property type="match status" value="1"/>
</dbReference>
<dbReference type="GO" id="GO:0005737">
    <property type="term" value="C:cytoplasm"/>
    <property type="evidence" value="ECO:0007669"/>
    <property type="project" value="UniProtKB-SubCell"/>
</dbReference>
<dbReference type="RefSeq" id="WP_009885741.1">
    <property type="nucleotide sequence ID" value="NC_018497.1"/>
</dbReference>
<comment type="subcellular location">
    <subcellularLocation>
        <location evidence="3">Cytoplasm</location>
    </subcellularLocation>
</comment>
<dbReference type="Gene3D" id="2.30.22.10">
    <property type="entry name" value="Head domain of nucleotide exchange factor GrpE"/>
    <property type="match status" value="1"/>
</dbReference>